<sequence>MSFHNVERLEKKTFAQLMSLAPIDGPVEKNSDEEEYYFRSLVAAYKPIISRGVFGGHVMAQSAYAASRTVPPGYICHNFHSYFLMPGNPDIPFYYKVNVVRNGKTYMTREIHVYQPRDSKVLSQPPFKRKDLVFVAIASFKTRDKSSAPLLHQRELASHFRVSANRHRIPELELAPDVDIPMWIEMAKQRGEQPAGTEVHPLEVRKMDTTEFNKGIENISDRTQIHFFKSHDKLNDDINLHVAALLYVSDRNSLFTIANLHDREYFLKQVASIDHAFVMHKMDTRVDIDWMTMETYSSASSDGRGLYQGHIYDENDELVCSFMQDGVLGLVDEADKMLPGLLPKNESKEKL</sequence>
<dbReference type="Gene3D" id="2.40.160.210">
    <property type="entry name" value="Acyl-CoA thioesterase, double hotdog domain"/>
    <property type="match status" value="1"/>
</dbReference>
<comment type="similarity">
    <text evidence="1">Belongs to the C/M/P thioester hydrolase family.</text>
</comment>
<dbReference type="GO" id="GO:0009062">
    <property type="term" value="P:fatty acid catabolic process"/>
    <property type="evidence" value="ECO:0007669"/>
    <property type="project" value="TreeGrafter"/>
</dbReference>
<dbReference type="GO" id="GO:0005782">
    <property type="term" value="C:peroxisomal matrix"/>
    <property type="evidence" value="ECO:0007669"/>
    <property type="project" value="TreeGrafter"/>
</dbReference>
<dbReference type="AlphaFoldDB" id="A0A5E8B1R2"/>
<keyword evidence="2" id="KW-0378">Hydrolase</keyword>
<dbReference type="InterPro" id="IPR000629">
    <property type="entry name" value="RNA-helicase_DEAD-box_CS"/>
</dbReference>
<dbReference type="InterPro" id="IPR042171">
    <property type="entry name" value="Acyl-CoA_hotdog"/>
</dbReference>
<dbReference type="PANTHER" id="PTHR11066">
    <property type="entry name" value="ACYL-COA THIOESTERASE"/>
    <property type="match status" value="1"/>
</dbReference>
<dbReference type="RefSeq" id="XP_031851218.1">
    <property type="nucleotide sequence ID" value="XM_031995327.1"/>
</dbReference>
<dbReference type="InterPro" id="IPR029069">
    <property type="entry name" value="HotDog_dom_sf"/>
</dbReference>
<evidence type="ECO:0000256" key="2">
    <source>
        <dbReference type="ARBA" id="ARBA00022801"/>
    </source>
</evidence>
<dbReference type="OrthoDB" id="68328at2759"/>
<dbReference type="Pfam" id="PF13622">
    <property type="entry name" value="4HBT_3"/>
    <property type="match status" value="1"/>
</dbReference>
<dbReference type="PANTHER" id="PTHR11066:SF34">
    <property type="entry name" value="ACYL-COENZYME A THIOESTERASE 8"/>
    <property type="match status" value="1"/>
</dbReference>
<dbReference type="CDD" id="cd03445">
    <property type="entry name" value="Thioesterase_II_repeat2"/>
    <property type="match status" value="1"/>
</dbReference>
<dbReference type="CDD" id="cd03444">
    <property type="entry name" value="Thioesterase_II_repeat1"/>
    <property type="match status" value="1"/>
</dbReference>
<evidence type="ECO:0000259" key="3">
    <source>
        <dbReference type="Pfam" id="PF02551"/>
    </source>
</evidence>
<gene>
    <name evidence="5" type="ORF">SAPINGB_P000604</name>
</gene>
<organism evidence="5 6">
    <name type="scientific">Magnusiomyces paraingens</name>
    <dbReference type="NCBI Taxonomy" id="2606893"/>
    <lineage>
        <taxon>Eukaryota</taxon>
        <taxon>Fungi</taxon>
        <taxon>Dikarya</taxon>
        <taxon>Ascomycota</taxon>
        <taxon>Saccharomycotina</taxon>
        <taxon>Dipodascomycetes</taxon>
        <taxon>Dipodascales</taxon>
        <taxon>Dipodascaceae</taxon>
        <taxon>Magnusiomyces</taxon>
    </lineage>
</organism>
<evidence type="ECO:0000313" key="6">
    <source>
        <dbReference type="Proteomes" id="UP000398389"/>
    </source>
</evidence>
<accession>A0A5E8B1R2</accession>
<dbReference type="SUPFAM" id="SSF54637">
    <property type="entry name" value="Thioesterase/thiol ester dehydrase-isomerase"/>
    <property type="match status" value="2"/>
</dbReference>
<evidence type="ECO:0000256" key="1">
    <source>
        <dbReference type="ARBA" id="ARBA00006538"/>
    </source>
</evidence>
<evidence type="ECO:0000313" key="5">
    <source>
        <dbReference type="EMBL" id="VVT44999.1"/>
    </source>
</evidence>
<dbReference type="InterPro" id="IPR003703">
    <property type="entry name" value="Acyl_CoA_thio"/>
</dbReference>
<dbReference type="GO" id="GO:0006637">
    <property type="term" value="P:acyl-CoA metabolic process"/>
    <property type="evidence" value="ECO:0007669"/>
    <property type="project" value="InterPro"/>
</dbReference>
<keyword evidence="6" id="KW-1185">Reference proteome</keyword>
<feature type="domain" description="Acyl-CoA thioesterase-like N-terminal HotDog" evidence="4">
    <location>
        <begin position="50"/>
        <end position="120"/>
    </location>
</feature>
<dbReference type="GeneID" id="43579427"/>
<evidence type="ECO:0000259" key="4">
    <source>
        <dbReference type="Pfam" id="PF13622"/>
    </source>
</evidence>
<evidence type="ECO:0008006" key="7">
    <source>
        <dbReference type="Google" id="ProtNLM"/>
    </source>
</evidence>
<dbReference type="EMBL" id="CABVLU010000001">
    <property type="protein sequence ID" value="VVT44999.1"/>
    <property type="molecule type" value="Genomic_DNA"/>
</dbReference>
<name>A0A5E8B1R2_9ASCO</name>
<dbReference type="Pfam" id="PF02551">
    <property type="entry name" value="Acyl_CoA_thio"/>
    <property type="match status" value="1"/>
</dbReference>
<dbReference type="InterPro" id="IPR025652">
    <property type="entry name" value="TesB_C"/>
</dbReference>
<protein>
    <recommendedName>
        <fullName evidence="7">Acyl-CoA thioesterase II</fullName>
    </recommendedName>
</protein>
<reference evidence="5 6" key="1">
    <citation type="submission" date="2019-09" db="EMBL/GenBank/DDBJ databases">
        <authorList>
            <person name="Brejova B."/>
        </authorList>
    </citation>
    <scope>NUCLEOTIDE SEQUENCE [LARGE SCALE GENOMIC DNA]</scope>
</reference>
<dbReference type="InterPro" id="IPR049449">
    <property type="entry name" value="TesB_ACOT8-like_N"/>
</dbReference>
<feature type="domain" description="Acyl-CoA thioesterase 2 C-terminal" evidence="3">
    <location>
        <begin position="221"/>
        <end position="327"/>
    </location>
</feature>
<dbReference type="Proteomes" id="UP000398389">
    <property type="component" value="Unassembled WGS sequence"/>
</dbReference>
<proteinExistence type="inferred from homology"/>
<dbReference type="GO" id="GO:0047617">
    <property type="term" value="F:fatty acyl-CoA hydrolase activity"/>
    <property type="evidence" value="ECO:0007669"/>
    <property type="project" value="InterPro"/>
</dbReference>
<dbReference type="PROSITE" id="PS00039">
    <property type="entry name" value="DEAD_ATP_HELICASE"/>
    <property type="match status" value="1"/>
</dbReference>